<name>A0ABQ9T8S2_SAGOE</name>
<sequence>MAVLGDHGSSQSWEGGGPLSKPLTAELAMGPPGPSSWPTCSSWDPLPSSSHDDLVTLEAAGTCPAWGLSSPCSPQPLSLASLCRVQLPFSQSGVLIQQSSSYTKVEARLGLVLMWNHDDSLLVRLVGVPVCTSSAQELACSRGGRRCPGPSQARTPPHTAGESRGLDTSGALGSVPPGWRWLAGVTPSVAPAPPRASPVHLPLMSPPLQLELDAKYANKTCGLCGDFNGLPGLSELLPHSKPRPARAQRAPPPQ</sequence>
<organism evidence="3 4">
    <name type="scientific">Saguinus oedipus</name>
    <name type="common">Cotton-top tamarin</name>
    <name type="synonym">Oedipomidas oedipus</name>
    <dbReference type="NCBI Taxonomy" id="9490"/>
    <lineage>
        <taxon>Eukaryota</taxon>
        <taxon>Metazoa</taxon>
        <taxon>Chordata</taxon>
        <taxon>Craniata</taxon>
        <taxon>Vertebrata</taxon>
        <taxon>Euteleostomi</taxon>
        <taxon>Mammalia</taxon>
        <taxon>Eutheria</taxon>
        <taxon>Euarchontoglires</taxon>
        <taxon>Primates</taxon>
        <taxon>Haplorrhini</taxon>
        <taxon>Platyrrhini</taxon>
        <taxon>Cebidae</taxon>
        <taxon>Callitrichinae</taxon>
        <taxon>Saguinus</taxon>
    </lineage>
</organism>
<keyword evidence="1" id="KW-1015">Disulfide bond</keyword>
<evidence type="ECO:0000256" key="2">
    <source>
        <dbReference type="SAM" id="MobiDB-lite"/>
    </source>
</evidence>
<keyword evidence="4" id="KW-1185">Reference proteome</keyword>
<proteinExistence type="predicted"/>
<dbReference type="EMBL" id="JASSZA010000411">
    <property type="protein sequence ID" value="KAK2081096.1"/>
    <property type="molecule type" value="Genomic_DNA"/>
</dbReference>
<feature type="region of interest" description="Disordered" evidence="2">
    <location>
        <begin position="1"/>
        <end position="42"/>
    </location>
</feature>
<comment type="caution">
    <text evidence="3">The sequence shown here is derived from an EMBL/GenBank/DDBJ whole genome shotgun (WGS) entry which is preliminary data.</text>
</comment>
<reference evidence="3 4" key="1">
    <citation type="submission" date="2023-05" db="EMBL/GenBank/DDBJ databases">
        <title>B98-5 Cell Line De Novo Hybrid Assembly: An Optical Mapping Approach.</title>
        <authorList>
            <person name="Kananen K."/>
            <person name="Auerbach J.A."/>
            <person name="Kautto E."/>
            <person name="Blachly J.S."/>
        </authorList>
    </citation>
    <scope>NUCLEOTIDE SEQUENCE [LARGE SCALE GENOMIC DNA]</scope>
    <source>
        <strain evidence="3">B95-8</strain>
        <tissue evidence="3">Cell line</tissue>
    </source>
</reference>
<evidence type="ECO:0000313" key="3">
    <source>
        <dbReference type="EMBL" id="KAK2081096.1"/>
    </source>
</evidence>
<gene>
    <name evidence="3" type="ORF">P7K49_040211</name>
</gene>
<evidence type="ECO:0000313" key="4">
    <source>
        <dbReference type="Proteomes" id="UP001266305"/>
    </source>
</evidence>
<dbReference type="Proteomes" id="UP001266305">
    <property type="component" value="Unassembled WGS sequence"/>
</dbReference>
<evidence type="ECO:0008006" key="5">
    <source>
        <dbReference type="Google" id="ProtNLM"/>
    </source>
</evidence>
<feature type="region of interest" description="Disordered" evidence="2">
    <location>
        <begin position="142"/>
        <end position="170"/>
    </location>
</feature>
<feature type="region of interest" description="Disordered" evidence="2">
    <location>
        <begin position="235"/>
        <end position="254"/>
    </location>
</feature>
<accession>A0ABQ9T8S2</accession>
<dbReference type="InterPro" id="IPR050780">
    <property type="entry name" value="Mucin_vWF_Thrombospondin_sf"/>
</dbReference>
<dbReference type="PANTHER" id="PTHR11339">
    <property type="entry name" value="EXTRACELLULAR MATRIX GLYCOPROTEIN RELATED"/>
    <property type="match status" value="1"/>
</dbReference>
<protein>
    <recommendedName>
        <fullName evidence="5">VWFD domain-containing protein</fullName>
    </recommendedName>
</protein>
<dbReference type="PANTHER" id="PTHR11339:SF401">
    <property type="entry name" value="MUCIN-5AC"/>
    <property type="match status" value="1"/>
</dbReference>
<evidence type="ECO:0000256" key="1">
    <source>
        <dbReference type="ARBA" id="ARBA00023157"/>
    </source>
</evidence>